<organism evidence="1">
    <name type="scientific">viral metagenome</name>
    <dbReference type="NCBI Taxonomy" id="1070528"/>
    <lineage>
        <taxon>unclassified sequences</taxon>
        <taxon>metagenomes</taxon>
        <taxon>organismal metagenomes</taxon>
    </lineage>
</organism>
<name>A0A6H1ZHV7_9ZZZZ</name>
<evidence type="ECO:0000313" key="1">
    <source>
        <dbReference type="EMBL" id="QJA46855.1"/>
    </source>
</evidence>
<reference evidence="1" key="1">
    <citation type="submission" date="2020-03" db="EMBL/GenBank/DDBJ databases">
        <title>The deep terrestrial virosphere.</title>
        <authorList>
            <person name="Holmfeldt K."/>
            <person name="Nilsson E."/>
            <person name="Simone D."/>
            <person name="Lopez-Fernandez M."/>
            <person name="Wu X."/>
            <person name="de Brujin I."/>
            <person name="Lundin D."/>
            <person name="Andersson A."/>
            <person name="Bertilsson S."/>
            <person name="Dopson M."/>
        </authorList>
    </citation>
    <scope>NUCLEOTIDE SEQUENCE</scope>
    <source>
        <strain evidence="1">TM448A00538</strain>
    </source>
</reference>
<dbReference type="EMBL" id="MT144023">
    <property type="protein sequence ID" value="QJA46855.1"/>
    <property type="molecule type" value="Genomic_DNA"/>
</dbReference>
<protein>
    <submittedName>
        <fullName evidence="1">Putative structural protein</fullName>
    </submittedName>
</protein>
<proteinExistence type="predicted"/>
<accession>A0A6H1ZHV7</accession>
<gene>
    <name evidence="1" type="ORF">TM448A00538_0017</name>
</gene>
<sequence>MATSTPITIADLNQTDNETTLNIGNLRRAYAVPFGSDRLSKLNIDADPLFHVLATKRNKPVNDTHFKIFEQRPFLYKRYAYAVGWKTWSGTGDVPVTGYTVNSADISTLTPQTVGSTFALKMGTDYNSVGNIQNVYGQATNKITIGAAGTLPIFYMENQIIKICTKSATADLVADDFITCRIKSVQTSGYYAYLGVIVVGALKTAANKYLCSFTDATTPISDTYTYSRGHDVGGTKGVLETMKTYVVGNAFKSGSGLPGSMNDQPFSTRYGLTQIQKHALAMDNSTMATELKFVSNEYQRLWSNVVATHKWDIATDLYFSDLYEEADGTRHTQGVVPWTINYGNIFSLTTSSTEDSFINDFSTLLDPRYNPIKNYLFCMNTYYWDWFHKVGGYAYNNLMLGNATATYGAVYANSLGKDSKIGGATIFQYTTYHGPVNMMRDIHLDSSPVKIIAIPMNNILYRPLVGNGINRDTTIYVGVNKIENTGVDSTTNLIQTEFGAELTLPETWAVWL</sequence>
<dbReference type="AlphaFoldDB" id="A0A6H1ZHV7"/>